<dbReference type="KEGG" id="bmeg:BG04_2304"/>
<evidence type="ECO:0000313" key="2">
    <source>
        <dbReference type="Proteomes" id="UP000031829"/>
    </source>
</evidence>
<dbReference type="RefSeq" id="WP_013081328.1">
    <property type="nucleotide sequence ID" value="NZ_BCVB01000029.1"/>
</dbReference>
<dbReference type="EMBL" id="CP009920">
    <property type="protein sequence ID" value="AJI23188.1"/>
    <property type="molecule type" value="Genomic_DNA"/>
</dbReference>
<accession>A0A0B6AR89</accession>
<proteinExistence type="predicted"/>
<dbReference type="Pfam" id="PF07441">
    <property type="entry name" value="BofA"/>
    <property type="match status" value="1"/>
</dbReference>
<gene>
    <name evidence="1" type="primary">bofA</name>
    <name evidence="1" type="ORF">BG04_2304</name>
</gene>
<protein>
    <submittedName>
        <fullName evidence="1">Sigma-K factor-processing regulatory protein BofA</fullName>
    </submittedName>
</protein>
<reference evidence="1 2" key="1">
    <citation type="journal article" date="2015" name="Genome Announc.">
        <title>Complete genome sequences for 35 biothreat assay-relevant bacillus species.</title>
        <authorList>
            <person name="Johnson S.L."/>
            <person name="Daligault H.E."/>
            <person name="Davenport K.W."/>
            <person name="Jaissle J."/>
            <person name="Frey K.G."/>
            <person name="Ladner J.T."/>
            <person name="Broomall S.M."/>
            <person name="Bishop-Lilly K.A."/>
            <person name="Bruce D.C."/>
            <person name="Gibbons H.S."/>
            <person name="Coyne S.R."/>
            <person name="Lo C.C."/>
            <person name="Meincke L."/>
            <person name="Munk A.C."/>
            <person name="Koroleva G.I."/>
            <person name="Rosenzweig C.N."/>
            <person name="Palacios G.F."/>
            <person name="Redden C.L."/>
            <person name="Minogue T.D."/>
            <person name="Chain P.S."/>
        </authorList>
    </citation>
    <scope>NUCLEOTIDE SEQUENCE [LARGE SCALE GENOMIC DNA]</scope>
    <source>
        <strain evidence="2">ATCC 14581 / DSM 32 / JCM 2506 / NBRC 15308 / NCIMB 9376 / NCTC 10342 / NRRL B-14308 / VKM B-512</strain>
    </source>
</reference>
<dbReference type="InterPro" id="IPR010001">
    <property type="entry name" value="BofA"/>
</dbReference>
<name>A0A0B6AR89_PRIM2</name>
<dbReference type="AlphaFoldDB" id="A0A0B6AR89"/>
<dbReference type="HOGENOM" id="CLU_167355_3_1_9"/>
<organism evidence="1 2">
    <name type="scientific">Priestia megaterium (strain ATCC 14581 / DSM 32 / CCUG 1817 / JCM 2506 / NBRC 15308 / NCIMB 9376 / NCTC 10342 / NRRL B-14308 / VKM B-512 / Ford 19)</name>
    <name type="common">Bacillus megaterium</name>
    <dbReference type="NCBI Taxonomy" id="1348623"/>
    <lineage>
        <taxon>Bacteria</taxon>
        <taxon>Bacillati</taxon>
        <taxon>Bacillota</taxon>
        <taxon>Bacilli</taxon>
        <taxon>Bacillales</taxon>
        <taxon>Bacillaceae</taxon>
        <taxon>Priestia</taxon>
    </lineage>
</organism>
<dbReference type="Proteomes" id="UP000031829">
    <property type="component" value="Chromosome"/>
</dbReference>
<dbReference type="GeneID" id="93640375"/>
<sequence length="89" mass="9541">MLNHPIVVVSFLIGLIILLLVTGGVEKMLRVIGNLSIKLIIGVLLLFFINIFGVQFGIHIPINFPTAIVSAILGIPGIAALLVINNFIL</sequence>
<dbReference type="NCBIfam" id="TIGR02862">
    <property type="entry name" value="spore_BofA"/>
    <property type="match status" value="1"/>
</dbReference>
<evidence type="ECO:0000313" key="1">
    <source>
        <dbReference type="EMBL" id="AJI23188.1"/>
    </source>
</evidence>